<dbReference type="AlphaFoldDB" id="D0LBP7"/>
<proteinExistence type="inferred from homology"/>
<dbReference type="InterPro" id="IPR018022">
    <property type="entry name" value="IPT"/>
</dbReference>
<evidence type="ECO:0000313" key="15">
    <source>
        <dbReference type="Proteomes" id="UP000001219"/>
    </source>
</evidence>
<comment type="cofactor">
    <cofactor evidence="1 10">
        <name>Mg(2+)</name>
        <dbReference type="ChEBI" id="CHEBI:18420"/>
    </cofactor>
</comment>
<evidence type="ECO:0000256" key="1">
    <source>
        <dbReference type="ARBA" id="ARBA00001946"/>
    </source>
</evidence>
<feature type="binding site" evidence="10">
    <location>
        <begin position="15"/>
        <end position="22"/>
    </location>
    <ligand>
        <name>ATP</name>
        <dbReference type="ChEBI" id="CHEBI:30616"/>
    </ligand>
</feature>
<dbReference type="eggNOG" id="COG0324">
    <property type="taxonomic scope" value="Bacteria"/>
</dbReference>
<dbReference type="HOGENOM" id="CLU_032616_0_1_11"/>
<dbReference type="EC" id="2.5.1.75" evidence="10"/>
<dbReference type="GO" id="GO:0006400">
    <property type="term" value="P:tRNA modification"/>
    <property type="evidence" value="ECO:0007669"/>
    <property type="project" value="TreeGrafter"/>
</dbReference>
<evidence type="ECO:0000256" key="2">
    <source>
        <dbReference type="ARBA" id="ARBA00003213"/>
    </source>
</evidence>
<organism evidence="14 15">
    <name type="scientific">Gordonia bronchialis (strain ATCC 25592 / DSM 43247 / BCRC 13721 / JCM 3198 / KCTC 3076 / NBRC 16047 / NCTC 10667)</name>
    <name type="common">Rhodococcus bronchialis</name>
    <dbReference type="NCBI Taxonomy" id="526226"/>
    <lineage>
        <taxon>Bacteria</taxon>
        <taxon>Bacillati</taxon>
        <taxon>Actinomycetota</taxon>
        <taxon>Actinomycetes</taxon>
        <taxon>Mycobacteriales</taxon>
        <taxon>Gordoniaceae</taxon>
        <taxon>Gordonia</taxon>
    </lineage>
</organism>
<dbReference type="InterPro" id="IPR039657">
    <property type="entry name" value="Dimethylallyltransferase"/>
</dbReference>
<dbReference type="PANTHER" id="PTHR11088">
    <property type="entry name" value="TRNA DIMETHYLALLYLTRANSFERASE"/>
    <property type="match status" value="1"/>
</dbReference>
<evidence type="ECO:0000256" key="9">
    <source>
        <dbReference type="ARBA" id="ARBA00049563"/>
    </source>
</evidence>
<comment type="subunit">
    <text evidence="10">Monomer.</text>
</comment>
<dbReference type="RefSeq" id="WP_012834016.1">
    <property type="nucleotide sequence ID" value="NC_013441.1"/>
</dbReference>
<feature type="site" description="Interaction with substrate tRNA" evidence="10">
    <location>
        <position position="106"/>
    </location>
</feature>
<dbReference type="KEGG" id="gbr:Gbro_2213"/>
<reference evidence="15" key="1">
    <citation type="submission" date="2009-10" db="EMBL/GenBank/DDBJ databases">
        <title>The complete chromosome of Gordonia bronchialis DSM 43247.</title>
        <authorList>
            <consortium name="US DOE Joint Genome Institute (JGI-PGF)"/>
            <person name="Lucas S."/>
            <person name="Copeland A."/>
            <person name="Lapidus A."/>
            <person name="Glavina del Rio T."/>
            <person name="Dalin E."/>
            <person name="Tice H."/>
            <person name="Bruce D."/>
            <person name="Goodwin L."/>
            <person name="Pitluck S."/>
            <person name="Kyrpides N."/>
            <person name="Mavromatis K."/>
            <person name="Ivanova N."/>
            <person name="Ovchinnikova G."/>
            <person name="Saunders E."/>
            <person name="Brettin T."/>
            <person name="Detter J.C."/>
            <person name="Han C."/>
            <person name="Larimer F."/>
            <person name="Land M."/>
            <person name="Hauser L."/>
            <person name="Markowitz V."/>
            <person name="Cheng J.-F."/>
            <person name="Hugenholtz P."/>
            <person name="Woyke T."/>
            <person name="Wu D."/>
            <person name="Jando M."/>
            <person name="Schneider S."/>
            <person name="Goeker M."/>
            <person name="Klenk H.-P."/>
            <person name="Eisen J.A."/>
        </authorList>
    </citation>
    <scope>NUCLEOTIDE SEQUENCE [LARGE SCALE GENOMIC DNA]</scope>
    <source>
        <strain evidence="15">ATCC 25592 / DSM 43247 / BCRC 13721 / JCM 3198 / KCTC 3076 / NBRC 16047 / NCTC 10667</strain>
    </source>
</reference>
<dbReference type="PANTHER" id="PTHR11088:SF60">
    <property type="entry name" value="TRNA DIMETHYLALLYLTRANSFERASE"/>
    <property type="match status" value="1"/>
</dbReference>
<comment type="caution">
    <text evidence="10">Lacks conserved residue(s) required for the propagation of feature annotation.</text>
</comment>
<dbReference type="FunFam" id="1.10.20.140:FF:000001">
    <property type="entry name" value="tRNA dimethylallyltransferase"/>
    <property type="match status" value="1"/>
</dbReference>
<dbReference type="STRING" id="526226.Gbro_2213"/>
<keyword evidence="15" id="KW-1185">Reference proteome</keyword>
<evidence type="ECO:0000313" key="14">
    <source>
        <dbReference type="EMBL" id="ACY21461.1"/>
    </source>
</evidence>
<dbReference type="NCBIfam" id="TIGR00174">
    <property type="entry name" value="miaA"/>
    <property type="match status" value="1"/>
</dbReference>
<evidence type="ECO:0000256" key="7">
    <source>
        <dbReference type="ARBA" id="ARBA00022840"/>
    </source>
</evidence>
<evidence type="ECO:0000256" key="12">
    <source>
        <dbReference type="RuleBase" id="RU003784"/>
    </source>
</evidence>
<evidence type="ECO:0000256" key="6">
    <source>
        <dbReference type="ARBA" id="ARBA00022741"/>
    </source>
</evidence>
<keyword evidence="8 10" id="KW-0460">Magnesium</keyword>
<dbReference type="OrthoDB" id="9776390at2"/>
<evidence type="ECO:0000256" key="3">
    <source>
        <dbReference type="ARBA" id="ARBA00005842"/>
    </source>
</evidence>
<feature type="binding site" evidence="10">
    <location>
        <begin position="17"/>
        <end position="22"/>
    </location>
    <ligand>
        <name>substrate</name>
    </ligand>
</feature>
<keyword evidence="5 10" id="KW-0819">tRNA processing</keyword>
<dbReference type="GO" id="GO:0052381">
    <property type="term" value="F:tRNA dimethylallyltransferase activity"/>
    <property type="evidence" value="ECO:0007669"/>
    <property type="project" value="UniProtKB-UniRule"/>
</dbReference>
<evidence type="ECO:0000256" key="5">
    <source>
        <dbReference type="ARBA" id="ARBA00022694"/>
    </source>
</evidence>
<comment type="similarity">
    <text evidence="3 10 13">Belongs to the IPP transferase family.</text>
</comment>
<evidence type="ECO:0000256" key="11">
    <source>
        <dbReference type="RuleBase" id="RU003783"/>
    </source>
</evidence>
<dbReference type="Gene3D" id="3.40.50.300">
    <property type="entry name" value="P-loop containing nucleotide triphosphate hydrolases"/>
    <property type="match status" value="1"/>
</dbReference>
<dbReference type="Proteomes" id="UP000001219">
    <property type="component" value="Chromosome"/>
</dbReference>
<evidence type="ECO:0000256" key="8">
    <source>
        <dbReference type="ARBA" id="ARBA00022842"/>
    </source>
</evidence>
<dbReference type="HAMAP" id="MF_00185">
    <property type="entry name" value="IPP_trans"/>
    <property type="match status" value="1"/>
</dbReference>
<keyword evidence="6 10" id="KW-0547">Nucleotide-binding</keyword>
<evidence type="ECO:0000256" key="13">
    <source>
        <dbReference type="RuleBase" id="RU003785"/>
    </source>
</evidence>
<keyword evidence="4 10" id="KW-0808">Transferase</keyword>
<dbReference type="GO" id="GO:0005524">
    <property type="term" value="F:ATP binding"/>
    <property type="evidence" value="ECO:0007669"/>
    <property type="project" value="UniProtKB-UniRule"/>
</dbReference>
<reference evidence="14 15" key="2">
    <citation type="journal article" date="2010" name="Stand. Genomic Sci.">
        <title>Complete genome sequence of Gordonia bronchialis type strain (3410).</title>
        <authorList>
            <person name="Ivanova N."/>
            <person name="Sikorski J."/>
            <person name="Jando M."/>
            <person name="Lapidus A."/>
            <person name="Nolan M."/>
            <person name="Lucas S."/>
            <person name="Del Rio T.G."/>
            <person name="Tice H."/>
            <person name="Copeland A."/>
            <person name="Cheng J.F."/>
            <person name="Chen F."/>
            <person name="Bruce D."/>
            <person name="Goodwin L."/>
            <person name="Pitluck S."/>
            <person name="Mavromatis K."/>
            <person name="Ovchinnikova G."/>
            <person name="Pati A."/>
            <person name="Chen A."/>
            <person name="Palaniappan K."/>
            <person name="Land M."/>
            <person name="Hauser L."/>
            <person name="Chang Y.J."/>
            <person name="Jeffries C.D."/>
            <person name="Chain P."/>
            <person name="Saunders E."/>
            <person name="Han C."/>
            <person name="Detter J.C."/>
            <person name="Brettin T."/>
            <person name="Rohde M."/>
            <person name="Goker M."/>
            <person name="Bristow J."/>
            <person name="Eisen J.A."/>
            <person name="Markowitz V."/>
            <person name="Hugenholtz P."/>
            <person name="Klenk H.P."/>
            <person name="Kyrpides N.C."/>
        </authorList>
    </citation>
    <scope>NUCLEOTIDE SEQUENCE [LARGE SCALE GENOMIC DNA]</scope>
    <source>
        <strain evidence="15">ATCC 25592 / DSM 43247 / BCRC 13721 / JCM 3198 / KCTC 3076 / NBRC 16047 / NCTC 10667</strain>
    </source>
</reference>
<dbReference type="InterPro" id="IPR027417">
    <property type="entry name" value="P-loop_NTPase"/>
</dbReference>
<sequence>MADRDLAVRPVAVVGPTAGGKSDLALDLAEHLGGEIVNIDAMQQYRGMDIGTAKVPVAQRRGIPHHQIDVLEVTEVATVARYQAAATADVERLLAAGRVPVIVGGSMMYIQGLLDGWSFPETNPDVRRRYEDELEALGVAHLHRRLGEVDPAAAASILPTDGRRIVRALEVVEITGRPFAASAPTIGEPRWGTTILALDRDTAELDGRIRERTRAMFADGLVDEVVHLREHGLAHGRTASRAIGYVQVLAALAGEYDMAAAEELTFIGTRRYVRRQRSWFRRDHRIRWLDAGEPALLDRALSAIGDTAPPRTLE</sequence>
<gene>
    <name evidence="10" type="primary">miaA</name>
    <name evidence="14" type="ordered locus">Gbro_2213</name>
</gene>
<evidence type="ECO:0000256" key="4">
    <source>
        <dbReference type="ARBA" id="ARBA00022679"/>
    </source>
</evidence>
<evidence type="ECO:0000256" key="10">
    <source>
        <dbReference type="HAMAP-Rule" id="MF_00185"/>
    </source>
</evidence>
<dbReference type="Gene3D" id="1.10.20.140">
    <property type="match status" value="1"/>
</dbReference>
<comment type="catalytic activity">
    <reaction evidence="9 10 11">
        <text>adenosine(37) in tRNA + dimethylallyl diphosphate = N(6)-dimethylallyladenosine(37) in tRNA + diphosphate</text>
        <dbReference type="Rhea" id="RHEA:26482"/>
        <dbReference type="Rhea" id="RHEA-COMP:10162"/>
        <dbReference type="Rhea" id="RHEA-COMP:10375"/>
        <dbReference type="ChEBI" id="CHEBI:33019"/>
        <dbReference type="ChEBI" id="CHEBI:57623"/>
        <dbReference type="ChEBI" id="CHEBI:74411"/>
        <dbReference type="ChEBI" id="CHEBI:74415"/>
        <dbReference type="EC" id="2.5.1.75"/>
    </reaction>
</comment>
<dbReference type="Pfam" id="PF01715">
    <property type="entry name" value="IPPT"/>
    <property type="match status" value="1"/>
</dbReference>
<protein>
    <recommendedName>
        <fullName evidence="10">tRNA dimethylallyltransferase</fullName>
        <ecNumber evidence="10">2.5.1.75</ecNumber>
    </recommendedName>
    <alternativeName>
        <fullName evidence="10">Dimethylallyl diphosphate:tRNA dimethylallyltransferase</fullName>
        <shortName evidence="10">DMAPP:tRNA dimethylallyltransferase</shortName>
        <shortName evidence="10">DMATase</shortName>
    </alternativeName>
    <alternativeName>
        <fullName evidence="10">Isopentenyl-diphosphate:tRNA isopentenyltransferase</fullName>
        <shortName evidence="10">IPP transferase</shortName>
        <shortName evidence="10">IPPT</shortName>
        <shortName evidence="10">IPTase</shortName>
    </alternativeName>
</protein>
<comment type="function">
    <text evidence="2 10 12">Catalyzes the transfer of a dimethylallyl group onto the adenine at position 37 in tRNAs that read codons beginning with uridine, leading to the formation of N6-(dimethylallyl)adenosine (i(6)A).</text>
</comment>
<keyword evidence="7 10" id="KW-0067">ATP-binding</keyword>
<accession>D0LBP7</accession>
<name>D0LBP7_GORB4</name>
<dbReference type="SUPFAM" id="SSF52540">
    <property type="entry name" value="P-loop containing nucleoside triphosphate hydrolases"/>
    <property type="match status" value="1"/>
</dbReference>
<feature type="site" description="Interaction with substrate tRNA" evidence="10">
    <location>
        <position position="127"/>
    </location>
</feature>
<dbReference type="EMBL" id="CP001802">
    <property type="protein sequence ID" value="ACY21461.1"/>
    <property type="molecule type" value="Genomic_DNA"/>
</dbReference>